<dbReference type="Gene3D" id="3.40.50.300">
    <property type="entry name" value="P-loop containing nucleotide triphosphate hydrolases"/>
    <property type="match status" value="1"/>
</dbReference>
<gene>
    <name evidence="5" type="ORF">Asulf_00094</name>
</gene>
<dbReference type="PANTHER" id="PTHR24220:SF686">
    <property type="entry name" value="BLL7988 PROTEIN"/>
    <property type="match status" value="1"/>
</dbReference>
<name>N0BIZ8_9EURY</name>
<evidence type="ECO:0000313" key="5">
    <source>
        <dbReference type="EMBL" id="AGK60130.1"/>
    </source>
</evidence>
<sequence>MIKIENVWKIYRMGAVDVVALRDVTLEIERGEFVVILGPSGCGKTTLLNLIGGLDKPSKGRIFFNGIEVSSLSEEELTMHRRQNIGFIFQFFNLIPTLTARENVMLASDLVDNPRSADEVLEIVGLGDRADHFPSELSGGEQQRVAIARALVKSPPLILADEPTGSMDFETGKMILKVMREINRQERMVLILVTHNSIIAEIADKIVYLKDGGVDRVVEVEDPVDPDEIRW</sequence>
<dbReference type="AlphaFoldDB" id="N0BIZ8"/>
<dbReference type="Proteomes" id="UP000013307">
    <property type="component" value="Chromosome"/>
</dbReference>
<protein>
    <submittedName>
        <fullName evidence="5">ABC-type antimicrobial peptide transport system, ATPase component</fullName>
    </submittedName>
</protein>
<dbReference type="HOGENOM" id="CLU_000604_1_22_2"/>
<dbReference type="KEGG" id="ast:Asulf_00094"/>
<proteinExistence type="predicted"/>
<keyword evidence="2" id="KW-0547">Nucleotide-binding</keyword>
<evidence type="ECO:0000259" key="4">
    <source>
        <dbReference type="PROSITE" id="PS50893"/>
    </source>
</evidence>
<dbReference type="GO" id="GO:0005524">
    <property type="term" value="F:ATP binding"/>
    <property type="evidence" value="ECO:0007669"/>
    <property type="project" value="UniProtKB-KW"/>
</dbReference>
<dbReference type="GeneID" id="15391740"/>
<dbReference type="InterPro" id="IPR017911">
    <property type="entry name" value="MacB-like_ATP-bd"/>
</dbReference>
<dbReference type="GO" id="GO:0022857">
    <property type="term" value="F:transmembrane transporter activity"/>
    <property type="evidence" value="ECO:0007669"/>
    <property type="project" value="TreeGrafter"/>
</dbReference>
<dbReference type="CDD" id="cd03255">
    <property type="entry name" value="ABC_MJ0796_LolCDE_FtsE"/>
    <property type="match status" value="1"/>
</dbReference>
<dbReference type="FunFam" id="3.40.50.300:FF:000032">
    <property type="entry name" value="Export ABC transporter ATP-binding protein"/>
    <property type="match status" value="1"/>
</dbReference>
<evidence type="ECO:0000313" key="6">
    <source>
        <dbReference type="Proteomes" id="UP000013307"/>
    </source>
</evidence>
<feature type="domain" description="ABC transporter" evidence="4">
    <location>
        <begin position="2"/>
        <end position="229"/>
    </location>
</feature>
<evidence type="ECO:0000256" key="3">
    <source>
        <dbReference type="ARBA" id="ARBA00022840"/>
    </source>
</evidence>
<keyword evidence="3" id="KW-0067">ATP-binding</keyword>
<dbReference type="GO" id="GO:0098796">
    <property type="term" value="C:membrane protein complex"/>
    <property type="evidence" value="ECO:0007669"/>
    <property type="project" value="UniProtKB-ARBA"/>
</dbReference>
<dbReference type="EMBL" id="CP005290">
    <property type="protein sequence ID" value="AGK60130.1"/>
    <property type="molecule type" value="Genomic_DNA"/>
</dbReference>
<organism evidence="5 6">
    <name type="scientific">Archaeoglobus sulfaticallidus PM70-1</name>
    <dbReference type="NCBI Taxonomy" id="387631"/>
    <lineage>
        <taxon>Archaea</taxon>
        <taxon>Methanobacteriati</taxon>
        <taxon>Methanobacteriota</taxon>
        <taxon>Archaeoglobi</taxon>
        <taxon>Archaeoglobales</taxon>
        <taxon>Archaeoglobaceae</taxon>
        <taxon>Archaeoglobus</taxon>
    </lineage>
</organism>
<keyword evidence="6" id="KW-1185">Reference proteome</keyword>
<dbReference type="InterPro" id="IPR027417">
    <property type="entry name" value="P-loop_NTPase"/>
</dbReference>
<dbReference type="SMART" id="SM00382">
    <property type="entry name" value="AAA"/>
    <property type="match status" value="1"/>
</dbReference>
<dbReference type="InterPro" id="IPR003439">
    <property type="entry name" value="ABC_transporter-like_ATP-bd"/>
</dbReference>
<dbReference type="OrthoDB" id="10909at2157"/>
<dbReference type="InterPro" id="IPR015854">
    <property type="entry name" value="ABC_transpr_LolD-like"/>
</dbReference>
<dbReference type="PANTHER" id="PTHR24220">
    <property type="entry name" value="IMPORT ATP-BINDING PROTEIN"/>
    <property type="match status" value="1"/>
</dbReference>
<dbReference type="GO" id="GO:0005886">
    <property type="term" value="C:plasma membrane"/>
    <property type="evidence" value="ECO:0007669"/>
    <property type="project" value="TreeGrafter"/>
</dbReference>
<dbReference type="PROSITE" id="PS50893">
    <property type="entry name" value="ABC_TRANSPORTER_2"/>
    <property type="match status" value="1"/>
</dbReference>
<dbReference type="PROSITE" id="PS00211">
    <property type="entry name" value="ABC_TRANSPORTER_1"/>
    <property type="match status" value="1"/>
</dbReference>
<reference evidence="5 6" key="1">
    <citation type="journal article" date="2013" name="Genome Announc.">
        <title>Complete Genome Sequence of the Thermophilic and Facultatively Chemolithoautotrophic Sulfate Reducer Archaeoglobus sulfaticallidus Strain PM70-1T.</title>
        <authorList>
            <person name="Stokke R."/>
            <person name="Hocking W.P."/>
            <person name="Steinsbu B.O."/>
            <person name="Steen I.H."/>
        </authorList>
    </citation>
    <scope>NUCLEOTIDE SEQUENCE [LARGE SCALE GENOMIC DNA]</scope>
    <source>
        <strain evidence="5">PM70-1</strain>
    </source>
</reference>
<keyword evidence="1" id="KW-0813">Transport</keyword>
<dbReference type="GO" id="GO:0016887">
    <property type="term" value="F:ATP hydrolysis activity"/>
    <property type="evidence" value="ECO:0007669"/>
    <property type="project" value="InterPro"/>
</dbReference>
<dbReference type="InterPro" id="IPR017871">
    <property type="entry name" value="ABC_transporter-like_CS"/>
</dbReference>
<dbReference type="eggNOG" id="arCOG00922">
    <property type="taxonomic scope" value="Archaea"/>
</dbReference>
<dbReference type="STRING" id="387631.Asulf_00094"/>
<evidence type="ECO:0000256" key="2">
    <source>
        <dbReference type="ARBA" id="ARBA00022741"/>
    </source>
</evidence>
<dbReference type="SUPFAM" id="SSF52540">
    <property type="entry name" value="P-loop containing nucleoside triphosphate hydrolases"/>
    <property type="match status" value="1"/>
</dbReference>
<dbReference type="InterPro" id="IPR003593">
    <property type="entry name" value="AAA+_ATPase"/>
</dbReference>
<dbReference type="RefSeq" id="WP_015589729.1">
    <property type="nucleotide sequence ID" value="NC_021169.1"/>
</dbReference>
<evidence type="ECO:0000256" key="1">
    <source>
        <dbReference type="ARBA" id="ARBA00022448"/>
    </source>
</evidence>
<accession>N0BIZ8</accession>
<dbReference type="Pfam" id="PF00005">
    <property type="entry name" value="ABC_tran"/>
    <property type="match status" value="1"/>
</dbReference>